<dbReference type="Proteomes" id="UP000037239">
    <property type="component" value="Unassembled WGS sequence"/>
</dbReference>
<gene>
    <name evidence="1" type="ORF">BAAM0483_05080</name>
</gene>
<evidence type="ECO:0000313" key="2">
    <source>
        <dbReference type="Proteomes" id="UP000037239"/>
    </source>
</evidence>
<organism evidence="1 2">
    <name type="scientific">Bifidobacterium animalis subsp. animalis MCC 0483</name>
    <dbReference type="NCBI Taxonomy" id="1365955"/>
    <lineage>
        <taxon>Bacteria</taxon>
        <taxon>Bacillati</taxon>
        <taxon>Actinomycetota</taxon>
        <taxon>Actinomycetes</taxon>
        <taxon>Bifidobacteriales</taxon>
        <taxon>Bifidobacteriaceae</taxon>
        <taxon>Bifidobacterium</taxon>
    </lineage>
</organism>
<name>A0AB34T916_9BIFI</name>
<comment type="caution">
    <text evidence="1">The sequence shown here is derived from an EMBL/GenBank/DDBJ whole genome shotgun (WGS) entry which is preliminary data.</text>
</comment>
<accession>A0AB34T916</accession>
<proteinExistence type="predicted"/>
<dbReference type="EMBL" id="AWFK01000008">
    <property type="protein sequence ID" value="KOA49520.1"/>
    <property type="molecule type" value="Genomic_DNA"/>
</dbReference>
<reference evidence="1 2" key="1">
    <citation type="journal article" date="2015" name="Int J Genomics">
        <title>Comparative Genomics Revealed Genetic Diversity and Species/Strain-Level Differences in Carbohydrate Metabolism of Three Probiotic Bifidobacterial Species.</title>
        <authorList>
            <person name="Odamaki T."/>
            <person name="Horigome A."/>
            <person name="Sugahara H."/>
            <person name="Hashikura N."/>
            <person name="Minami J."/>
            <person name="Xiao J.Z."/>
            <person name="Abe F."/>
        </authorList>
    </citation>
    <scope>NUCLEOTIDE SEQUENCE [LARGE SCALE GENOMIC DNA]</scope>
    <source>
        <strain evidence="1 2">MCC 0483</strain>
    </source>
</reference>
<sequence>MVDAYMFLIDFMFQGKGFAMAGMLRIGIMNPDDSIDSIECAYDGTETTVDMLASTYGEEPRLRALLDRGNLSWVECTTVRNAFGMDTVRTTIRPAGSPMIHSVDFTEYCMVAQPFNMILTPRLGWMCSHGTEPTLRSMFPDIEIG</sequence>
<evidence type="ECO:0000313" key="1">
    <source>
        <dbReference type="EMBL" id="KOA49520.1"/>
    </source>
</evidence>
<dbReference type="AlphaFoldDB" id="A0AB34T916"/>
<protein>
    <submittedName>
        <fullName evidence="1">Uncharacterized protein</fullName>
    </submittedName>
</protein>